<comment type="caution">
    <text evidence="2">The sequence shown here is derived from an EMBL/GenBank/DDBJ whole genome shotgun (WGS) entry which is preliminary data.</text>
</comment>
<sequence>MSLRDDILALTATLSRLSRARDTATASDCTETRVDDTISAVSVAAEDDETRDNTAPSLMCMPVPRSGGRKMEEDTFTILPNSRDTTALPRGEATADRCCASNDNARSKRLSTPSGQEVAVSQRPPLAPTEGVTWNHSHGRSSIADDETNSCIDPVSSESCGVSTEPSGAEPSPCQVEEAYKRIARRLLSEIQRLDLCIATVSARHVDERKEFLHTQRELKERLVERDALIGTLQHQLKLAESSESTVRCRCCFGRANCAPVQSRATATVSTERFTSRRRSDSGVPTTAAPICHQGLDIATNTQGTDEAKGPRGRSNQHHPATEEVDTYATRASSLAGLACHENVTAVIPKTAIAAGTSEGPVPVTTSGCARARASSSSRSEGRDGSDDPAVRGTVTNSVTVPTDRAPSPHASFPTDCCPRVSQASYRVGVAAAVGGRAKGLRRTPKTTPLRRRRQHVLECSGDTAWRGSLHCRTCREDVLPTAPEVQQGTLTGSSANPLPSSFPSPFVSTATTGARFNHGVPNRAFSQSPSHRKKRRSSNRVRCPVAASGDELLRGLIAKSAFLEAGLRGVMERLDEQQGELHDVTCLLHKLVLSSMHGSA</sequence>
<feature type="compositionally biased region" description="Basic and acidic residues" evidence="1">
    <location>
        <begin position="380"/>
        <end position="390"/>
    </location>
</feature>
<feature type="compositionally biased region" description="Polar residues" evidence="1">
    <location>
        <begin position="156"/>
        <end position="166"/>
    </location>
</feature>
<feature type="region of interest" description="Disordered" evidence="1">
    <location>
        <begin position="356"/>
        <end position="414"/>
    </location>
</feature>
<accession>A0A3L6L9Q9</accession>
<dbReference type="AlphaFoldDB" id="A0A3L6L9Q9"/>
<dbReference type="Proteomes" id="UP000266743">
    <property type="component" value="Chromosome 4"/>
</dbReference>
<organism evidence="2">
    <name type="scientific">Trypanosoma brucei equiperdum</name>
    <dbReference type="NCBI Taxonomy" id="630700"/>
    <lineage>
        <taxon>Eukaryota</taxon>
        <taxon>Discoba</taxon>
        <taxon>Euglenozoa</taxon>
        <taxon>Kinetoplastea</taxon>
        <taxon>Metakinetoplastina</taxon>
        <taxon>Trypanosomatida</taxon>
        <taxon>Trypanosomatidae</taxon>
        <taxon>Trypanosoma</taxon>
    </lineage>
</organism>
<protein>
    <submittedName>
        <fullName evidence="2">Uncharacterized protein</fullName>
    </submittedName>
</protein>
<feature type="region of interest" description="Disordered" evidence="1">
    <location>
        <begin position="521"/>
        <end position="543"/>
    </location>
</feature>
<reference evidence="2" key="1">
    <citation type="submission" date="2018-09" db="EMBL/GenBank/DDBJ databases">
        <title>whole genome sequence of T. equiperdum IVM-t1 strain.</title>
        <authorList>
            <person name="Suganuma K."/>
        </authorList>
    </citation>
    <scope>NUCLEOTIDE SEQUENCE [LARGE SCALE GENOMIC DNA]</scope>
    <source>
        <strain evidence="2">IVM-t1</strain>
    </source>
</reference>
<feature type="compositionally biased region" description="Low complexity" evidence="1">
    <location>
        <begin position="367"/>
        <end position="379"/>
    </location>
</feature>
<gene>
    <name evidence="2" type="ORF">DPX39_040038200</name>
</gene>
<feature type="compositionally biased region" description="Basic residues" evidence="1">
    <location>
        <begin position="531"/>
        <end position="540"/>
    </location>
</feature>
<evidence type="ECO:0000313" key="2">
    <source>
        <dbReference type="EMBL" id="RHW72948.1"/>
    </source>
</evidence>
<evidence type="ECO:0000256" key="1">
    <source>
        <dbReference type="SAM" id="MobiDB-lite"/>
    </source>
</evidence>
<feature type="region of interest" description="Disordered" evidence="1">
    <location>
        <begin position="267"/>
        <end position="322"/>
    </location>
</feature>
<dbReference type="EMBL" id="QSBY01000004">
    <property type="protein sequence ID" value="RHW72948.1"/>
    <property type="molecule type" value="Genomic_DNA"/>
</dbReference>
<feature type="region of interest" description="Disordered" evidence="1">
    <location>
        <begin position="45"/>
        <end position="173"/>
    </location>
</feature>
<proteinExistence type="predicted"/>
<name>A0A3L6L9Q9_9TRYP</name>